<feature type="domain" description="GATA-type" evidence="8">
    <location>
        <begin position="424"/>
        <end position="454"/>
    </location>
</feature>
<evidence type="ECO:0000259" key="8">
    <source>
        <dbReference type="PROSITE" id="PS50114"/>
    </source>
</evidence>
<feature type="compositionally biased region" description="Pro residues" evidence="7">
    <location>
        <begin position="54"/>
        <end position="68"/>
    </location>
</feature>
<evidence type="ECO:0000256" key="2">
    <source>
        <dbReference type="ARBA" id="ARBA00022771"/>
    </source>
</evidence>
<dbReference type="SUPFAM" id="SSF57716">
    <property type="entry name" value="Glucocorticoid receptor-like (DNA-binding domain)"/>
    <property type="match status" value="1"/>
</dbReference>
<gene>
    <name evidence="9" type="ORF">B0A48_08434</name>
</gene>
<feature type="compositionally biased region" description="Basic and acidic residues" evidence="7">
    <location>
        <begin position="86"/>
        <end position="97"/>
    </location>
</feature>
<keyword evidence="3" id="KW-0862">Zinc</keyword>
<dbReference type="Proteomes" id="UP000192596">
    <property type="component" value="Unassembled WGS sequence"/>
</dbReference>
<feature type="compositionally biased region" description="Polar residues" evidence="7">
    <location>
        <begin position="115"/>
        <end position="132"/>
    </location>
</feature>
<keyword evidence="2 6" id="KW-0863">Zinc-finger</keyword>
<feature type="region of interest" description="Disordered" evidence="7">
    <location>
        <begin position="1"/>
        <end position="288"/>
    </location>
</feature>
<dbReference type="AlphaFoldDB" id="A0A1V8T5G0"/>
<feature type="compositionally biased region" description="Polar residues" evidence="7">
    <location>
        <begin position="460"/>
        <end position="472"/>
    </location>
</feature>
<comment type="caution">
    <text evidence="9">The sequence shown here is derived from an EMBL/GenBank/DDBJ whole genome shotgun (WGS) entry which is preliminary data.</text>
</comment>
<keyword evidence="5" id="KW-0804">Transcription</keyword>
<feature type="region of interest" description="Disordered" evidence="7">
    <location>
        <begin position="460"/>
        <end position="484"/>
    </location>
</feature>
<dbReference type="GO" id="GO:0008270">
    <property type="term" value="F:zinc ion binding"/>
    <property type="evidence" value="ECO:0007669"/>
    <property type="project" value="UniProtKB-KW"/>
</dbReference>
<dbReference type="GO" id="GO:0043565">
    <property type="term" value="F:sequence-specific DNA binding"/>
    <property type="evidence" value="ECO:0007669"/>
    <property type="project" value="InterPro"/>
</dbReference>
<dbReference type="STRING" id="1507870.A0A1V8T5G0"/>
<accession>A0A1V8T5G0</accession>
<keyword evidence="10" id="KW-1185">Reference proteome</keyword>
<proteinExistence type="predicted"/>
<sequence>MDFTSVKPQLPSVGYLDIDKSHRDDDGYQKQYGGPPPSALRSSALPSPTYQYPSGPPPPYSHPAPPQPRRLDGIPTAQPGAPTPPESRRMSDEKEAIKQVVRQSLPSISEALGVDNQSPYHASLLNQHTPTSMHAPAVKPMERSPPSPSRRTYAMEPPQPPPDHHVSAHSHYSQYRQETPVKSTYPPIDTGRSSYKPSQYAPAPPRSPRIEHHAPPSASMAPPPPATFAYGYTPYPPKYAQPVAAPPPAAPGPIYQPSLSHAAPSTPTASWESKGVSRSGAPDERAYGDSVKRHLDMFDIEAALTDVTHTSTSLTDFSRRYGDRLHHAARSEPSLSTLPSIVEVEDMMAKSRLQLDALTKIREVVVAQQIAFDQQAAEQQQHRQKVQYSEPPTSASDMDLDDAKLGFAGAEAKKRRGRAAPPGRCHSCNRAETPEWRRGPDGARTLCNACGLHYAKLTRKQNSAAKSGMSNGASGGNLRPKEAM</sequence>
<feature type="compositionally biased region" description="Pro residues" evidence="7">
    <location>
        <begin position="234"/>
        <end position="251"/>
    </location>
</feature>
<evidence type="ECO:0000256" key="4">
    <source>
        <dbReference type="ARBA" id="ARBA00023015"/>
    </source>
</evidence>
<evidence type="ECO:0000256" key="1">
    <source>
        <dbReference type="ARBA" id="ARBA00022723"/>
    </source>
</evidence>
<feature type="compositionally biased region" description="Polar residues" evidence="7">
    <location>
        <begin position="170"/>
        <end position="182"/>
    </location>
</feature>
<evidence type="ECO:0000313" key="9">
    <source>
        <dbReference type="EMBL" id="OQO06647.1"/>
    </source>
</evidence>
<dbReference type="OrthoDB" id="2162994at2759"/>
<feature type="compositionally biased region" description="Basic and acidic residues" evidence="7">
    <location>
        <begin position="17"/>
        <end position="28"/>
    </location>
</feature>
<feature type="compositionally biased region" description="Low complexity" evidence="7">
    <location>
        <begin position="39"/>
        <end position="53"/>
    </location>
</feature>
<dbReference type="CDD" id="cd00202">
    <property type="entry name" value="ZnF_GATA"/>
    <property type="match status" value="1"/>
</dbReference>
<name>A0A1V8T5G0_9PEZI</name>
<dbReference type="InterPro" id="IPR013088">
    <property type="entry name" value="Znf_NHR/GATA"/>
</dbReference>
<dbReference type="PROSITE" id="PS50114">
    <property type="entry name" value="GATA_ZN_FINGER_2"/>
    <property type="match status" value="1"/>
</dbReference>
<dbReference type="EMBL" id="NAJO01000016">
    <property type="protein sequence ID" value="OQO06647.1"/>
    <property type="molecule type" value="Genomic_DNA"/>
</dbReference>
<keyword evidence="4" id="KW-0805">Transcription regulation</keyword>
<organism evidence="9 10">
    <name type="scientific">Cryoendolithus antarcticus</name>
    <dbReference type="NCBI Taxonomy" id="1507870"/>
    <lineage>
        <taxon>Eukaryota</taxon>
        <taxon>Fungi</taxon>
        <taxon>Dikarya</taxon>
        <taxon>Ascomycota</taxon>
        <taxon>Pezizomycotina</taxon>
        <taxon>Dothideomycetes</taxon>
        <taxon>Dothideomycetidae</taxon>
        <taxon>Cladosporiales</taxon>
        <taxon>Cladosporiaceae</taxon>
        <taxon>Cryoendolithus</taxon>
    </lineage>
</organism>
<dbReference type="SMART" id="SM00401">
    <property type="entry name" value="ZnF_GATA"/>
    <property type="match status" value="1"/>
</dbReference>
<dbReference type="InterPro" id="IPR000679">
    <property type="entry name" value="Znf_GATA"/>
</dbReference>
<reference evidence="10" key="1">
    <citation type="submission" date="2017-03" db="EMBL/GenBank/DDBJ databases">
        <title>Genomes of endolithic fungi from Antarctica.</title>
        <authorList>
            <person name="Coleine C."/>
            <person name="Masonjones S."/>
            <person name="Stajich J.E."/>
        </authorList>
    </citation>
    <scope>NUCLEOTIDE SEQUENCE [LARGE SCALE GENOMIC DNA]</scope>
    <source>
        <strain evidence="10">CCFEE 5527</strain>
    </source>
</reference>
<dbReference type="Gene3D" id="3.30.50.10">
    <property type="entry name" value="Erythroid Transcription Factor GATA-1, subunit A"/>
    <property type="match status" value="1"/>
</dbReference>
<dbReference type="PANTHER" id="PTHR47172">
    <property type="entry name" value="OS01G0976800 PROTEIN"/>
    <property type="match status" value="1"/>
</dbReference>
<dbReference type="PROSITE" id="PS00344">
    <property type="entry name" value="GATA_ZN_FINGER_1"/>
    <property type="match status" value="1"/>
</dbReference>
<keyword evidence="1" id="KW-0479">Metal-binding</keyword>
<evidence type="ECO:0000256" key="7">
    <source>
        <dbReference type="SAM" id="MobiDB-lite"/>
    </source>
</evidence>
<evidence type="ECO:0000256" key="5">
    <source>
        <dbReference type="ARBA" id="ARBA00023163"/>
    </source>
</evidence>
<evidence type="ECO:0000256" key="6">
    <source>
        <dbReference type="PROSITE-ProRule" id="PRU00094"/>
    </source>
</evidence>
<evidence type="ECO:0000256" key="3">
    <source>
        <dbReference type="ARBA" id="ARBA00022833"/>
    </source>
</evidence>
<dbReference type="PANTHER" id="PTHR47172:SF24">
    <property type="entry name" value="GATA ZINC FINGER DOMAIN-CONTAINING PROTEIN 14-RELATED"/>
    <property type="match status" value="1"/>
</dbReference>
<evidence type="ECO:0000313" key="10">
    <source>
        <dbReference type="Proteomes" id="UP000192596"/>
    </source>
</evidence>
<dbReference type="GO" id="GO:0006355">
    <property type="term" value="P:regulation of DNA-templated transcription"/>
    <property type="evidence" value="ECO:0007669"/>
    <property type="project" value="InterPro"/>
</dbReference>
<dbReference type="Pfam" id="PF00320">
    <property type="entry name" value="GATA"/>
    <property type="match status" value="1"/>
</dbReference>
<protein>
    <recommendedName>
        <fullName evidence="8">GATA-type domain-containing protein</fullName>
    </recommendedName>
</protein>
<dbReference type="InParanoid" id="A0A1V8T5G0"/>